<dbReference type="Proteomes" id="UP000249819">
    <property type="component" value="Unassembled WGS sequence"/>
</dbReference>
<evidence type="ECO:0000256" key="1">
    <source>
        <dbReference type="ARBA" id="ARBA00000274"/>
    </source>
</evidence>
<dbReference type="SUPFAM" id="SSF102405">
    <property type="entry name" value="MCP/YpsA-like"/>
    <property type="match status" value="1"/>
</dbReference>
<dbReference type="InterPro" id="IPR031100">
    <property type="entry name" value="LOG_fam"/>
</dbReference>
<evidence type="ECO:0000313" key="4">
    <source>
        <dbReference type="EMBL" id="RAJ83403.1"/>
    </source>
</evidence>
<accession>A0A327W412</accession>
<dbReference type="PANTHER" id="PTHR31223:SF70">
    <property type="entry name" value="LOG FAMILY PROTEIN YJL055W"/>
    <property type="match status" value="1"/>
</dbReference>
<keyword evidence="3" id="KW-0378">Hydrolase</keyword>
<dbReference type="GO" id="GO:0009691">
    <property type="term" value="P:cytokinin biosynthetic process"/>
    <property type="evidence" value="ECO:0007669"/>
    <property type="project" value="UniProtKB-UniRule"/>
</dbReference>
<comment type="similarity">
    <text evidence="2 3">Belongs to the LOG family.</text>
</comment>
<proteinExistence type="inferred from homology"/>
<sequence length="213" mass="23144">MSANNVPELILKTKLQLYNMKRIAVYCGSSMGNDNIFREQAMLLGATLAQKGIGLVYGGARVGLMGAVADGALSEGGEVIGVLPHFLQQKELAHVGLSELILTDTMHERKAKMNELCDGVIALPGGFGTMEELYEMLTWGQLGLHNKPVGLLNTNGFYDALIALSVNMSANGFLSDANREMLLHSADIHLLLEQMEQYKPLEGPKWIPSVKES</sequence>
<evidence type="ECO:0000313" key="5">
    <source>
        <dbReference type="Proteomes" id="UP000249819"/>
    </source>
</evidence>
<protein>
    <recommendedName>
        <fullName evidence="3">Cytokinin riboside 5'-monophosphate phosphoribohydrolase</fullName>
        <ecNumber evidence="3">3.2.2.n1</ecNumber>
    </recommendedName>
</protein>
<evidence type="ECO:0000256" key="2">
    <source>
        <dbReference type="ARBA" id="ARBA00006763"/>
    </source>
</evidence>
<dbReference type="GO" id="GO:0008714">
    <property type="term" value="F:AMP nucleosidase activity"/>
    <property type="evidence" value="ECO:0007669"/>
    <property type="project" value="UniProtKB-EC"/>
</dbReference>
<evidence type="ECO:0000256" key="3">
    <source>
        <dbReference type="RuleBase" id="RU363015"/>
    </source>
</evidence>
<dbReference type="GO" id="GO:0005829">
    <property type="term" value="C:cytosol"/>
    <property type="evidence" value="ECO:0007669"/>
    <property type="project" value="TreeGrafter"/>
</dbReference>
<comment type="caution">
    <text evidence="4">The sequence shown here is derived from an EMBL/GenBank/DDBJ whole genome shotgun (WGS) entry which is preliminary data.</text>
</comment>
<dbReference type="PANTHER" id="PTHR31223">
    <property type="entry name" value="LOG FAMILY PROTEIN YJL055W"/>
    <property type="match status" value="1"/>
</dbReference>
<dbReference type="Gene3D" id="3.40.50.450">
    <property type="match status" value="1"/>
</dbReference>
<dbReference type="AlphaFoldDB" id="A0A327W412"/>
<name>A0A327W412_9BACT</name>
<comment type="catalytic activity">
    <reaction evidence="1">
        <text>AMP + H2O = D-ribose 5-phosphate + adenine</text>
        <dbReference type="Rhea" id="RHEA:20129"/>
        <dbReference type="ChEBI" id="CHEBI:15377"/>
        <dbReference type="ChEBI" id="CHEBI:16708"/>
        <dbReference type="ChEBI" id="CHEBI:78346"/>
        <dbReference type="ChEBI" id="CHEBI:456215"/>
        <dbReference type="EC" id="3.2.2.4"/>
    </reaction>
</comment>
<dbReference type="NCBIfam" id="TIGR00730">
    <property type="entry name" value="Rossman fold protein, TIGR00730 family"/>
    <property type="match status" value="1"/>
</dbReference>
<dbReference type="InterPro" id="IPR005269">
    <property type="entry name" value="LOG"/>
</dbReference>
<dbReference type="Pfam" id="PF03641">
    <property type="entry name" value="Lysine_decarbox"/>
    <property type="match status" value="1"/>
</dbReference>
<keyword evidence="5" id="KW-1185">Reference proteome</keyword>
<keyword evidence="3" id="KW-0203">Cytokinin biosynthesis</keyword>
<gene>
    <name evidence="4" type="ORF">CLV59_103370</name>
</gene>
<dbReference type="EMBL" id="QLMA01000003">
    <property type="protein sequence ID" value="RAJ83403.1"/>
    <property type="molecule type" value="Genomic_DNA"/>
</dbReference>
<dbReference type="EC" id="3.2.2.n1" evidence="3"/>
<reference evidence="4 5" key="1">
    <citation type="submission" date="2018-06" db="EMBL/GenBank/DDBJ databases">
        <title>Genomic Encyclopedia of Archaeal and Bacterial Type Strains, Phase II (KMG-II): from individual species to whole genera.</title>
        <authorList>
            <person name="Goeker M."/>
        </authorList>
    </citation>
    <scope>NUCLEOTIDE SEQUENCE [LARGE SCALE GENOMIC DNA]</scope>
    <source>
        <strain evidence="4 5">DSM 29821</strain>
    </source>
</reference>
<organism evidence="4 5">
    <name type="scientific">Chitinophaga dinghuensis</name>
    <dbReference type="NCBI Taxonomy" id="1539050"/>
    <lineage>
        <taxon>Bacteria</taxon>
        <taxon>Pseudomonadati</taxon>
        <taxon>Bacteroidota</taxon>
        <taxon>Chitinophagia</taxon>
        <taxon>Chitinophagales</taxon>
        <taxon>Chitinophagaceae</taxon>
        <taxon>Chitinophaga</taxon>
    </lineage>
</organism>